<feature type="compositionally biased region" description="Basic and acidic residues" evidence="1">
    <location>
        <begin position="741"/>
        <end position="750"/>
    </location>
</feature>
<evidence type="ECO:0000256" key="1">
    <source>
        <dbReference type="SAM" id="MobiDB-lite"/>
    </source>
</evidence>
<keyword evidence="3" id="KW-1185">Reference proteome</keyword>
<feature type="compositionally biased region" description="Polar residues" evidence="1">
    <location>
        <begin position="797"/>
        <end position="806"/>
    </location>
</feature>
<feature type="compositionally biased region" description="Polar residues" evidence="1">
    <location>
        <begin position="724"/>
        <end position="733"/>
    </location>
</feature>
<feature type="region of interest" description="Disordered" evidence="1">
    <location>
        <begin position="1"/>
        <end position="36"/>
    </location>
</feature>
<dbReference type="OrthoDB" id="5376140at2759"/>
<dbReference type="AlphaFoldDB" id="A0A0N0NRX9"/>
<dbReference type="VEuPathDB" id="FungiDB:AB675_2323"/>
<evidence type="ECO:0000313" key="2">
    <source>
        <dbReference type="EMBL" id="KPI45359.1"/>
    </source>
</evidence>
<reference evidence="2 3" key="1">
    <citation type="submission" date="2015-06" db="EMBL/GenBank/DDBJ databases">
        <title>Draft genome of the ant-associated black yeast Phialophora attae CBS 131958.</title>
        <authorList>
            <person name="Moreno L.F."/>
            <person name="Stielow B.J."/>
            <person name="de Hoog S."/>
            <person name="Vicente V.A."/>
            <person name="Weiss V.A."/>
            <person name="de Vries M."/>
            <person name="Cruz L.M."/>
            <person name="Souza E.M."/>
        </authorList>
    </citation>
    <scope>NUCLEOTIDE SEQUENCE [LARGE SCALE GENOMIC DNA]</scope>
    <source>
        <strain evidence="2 3">CBS 131958</strain>
    </source>
</reference>
<gene>
    <name evidence="2" type="ORF">AB675_2323</name>
</gene>
<feature type="compositionally biased region" description="Acidic residues" evidence="1">
    <location>
        <begin position="18"/>
        <end position="34"/>
    </location>
</feature>
<dbReference type="RefSeq" id="XP_018005322.1">
    <property type="nucleotide sequence ID" value="XM_018142286.1"/>
</dbReference>
<name>A0A0N0NRX9_9EURO</name>
<dbReference type="GeneID" id="28734166"/>
<evidence type="ECO:0000313" key="3">
    <source>
        <dbReference type="Proteomes" id="UP000038010"/>
    </source>
</evidence>
<dbReference type="Proteomes" id="UP000038010">
    <property type="component" value="Unassembled WGS sequence"/>
</dbReference>
<protein>
    <submittedName>
        <fullName evidence="2">Uncharacterized protein</fullName>
    </submittedName>
</protein>
<feature type="compositionally biased region" description="Polar residues" evidence="1">
    <location>
        <begin position="655"/>
        <end position="665"/>
    </location>
</feature>
<accession>A0A0N0NRX9</accession>
<comment type="caution">
    <text evidence="2">The sequence shown here is derived from an EMBL/GenBank/DDBJ whole genome shotgun (WGS) entry which is preliminary data.</text>
</comment>
<feature type="region of interest" description="Disordered" evidence="1">
    <location>
        <begin position="655"/>
        <end position="842"/>
    </location>
</feature>
<feature type="compositionally biased region" description="Polar residues" evidence="1">
    <location>
        <begin position="814"/>
        <end position="833"/>
    </location>
</feature>
<sequence length="948" mass="104823">MALFSSPYGRKNIRNDPVDYDDQSSSEEDGLSDAEELKNRSGTLSITSDYVRSWTERDAFRELLQNMKDAIISTNNLIPQALLLKLVEQGDDISITFHAVHDRKLLGFIRFRGKTGSLELVNFNAQLQRRFLNFGPSSKRNQESTAGCHGEGLKLAAVVFLREARKVRITASGYYWNFSFKKGTVKYRLSQVKDHKKLTAADRDRNEHAYSAAYDVCVEIGRARGSNHKVTIDDVREWLTVSFDIQALNLTIPPVHTAHGDLVLDDGLSGKLYLKGMHVAANGSRNGGPVFSYNLLNGDIDRDRKLMHPDDVAERITRIWKQAMRDERLVDRYIGLFSDHENAMDIRMAEKNVDASMAKAIKKRLLAKNPNGFLYPRDASMAASAKSDHNIIVSDLKCKAVALPLPLWKILQKHELVKSPQEWKTLLFSTSARIAIPDTMFAQTVIRSIKACLALEPEFATLSIEVVQGGGVGTDLLMAPNGTILIHEKWFDFARAHNRSDCQLSQLLTASGEDINANLNKAPFTCDHIVEDIIHEIVNEAGRRLDTIDASKCKDFMHMVRDRVRECPRAVAIEQTDRANELRVSWETMTSNILTKHHGLDSRYVVVLHEGTNCQEDLAEFIGRMVAFGGLRPGSQYLTSVARLRELPFWIQSTHPATPSISDTYPSPLPPQRKTFAASVHNDDGGDSDDEIEADGHAAVSTPVHSSTTRLSQPDSPSLAMRTSPFTPKSGTWSARVAKRASKDSGRSEVELDGPSASTTDTIYSHQSSRSAPSNDLQSTDAVPEAPAQGPDIQPGTDPSSRSNSVAIAPAAEATQSASVGTQTADSVPTETQPAGPEHRTQCIGECGQPYLLQHDNEPYILYLHKVPAPGAEPCQSMEDIHKQGIPRAVPPSIADYLSLSVSKLVKESIRKVKSEDSEIKVEDDGDDDIVMVDEVEFVSARKRPRTS</sequence>
<feature type="compositionally biased region" description="Polar residues" evidence="1">
    <location>
        <begin position="756"/>
        <end position="781"/>
    </location>
</feature>
<feature type="compositionally biased region" description="Polar residues" evidence="1">
    <location>
        <begin position="703"/>
        <end position="716"/>
    </location>
</feature>
<organism evidence="2 3">
    <name type="scientific">Cyphellophora attinorum</name>
    <dbReference type="NCBI Taxonomy" id="1664694"/>
    <lineage>
        <taxon>Eukaryota</taxon>
        <taxon>Fungi</taxon>
        <taxon>Dikarya</taxon>
        <taxon>Ascomycota</taxon>
        <taxon>Pezizomycotina</taxon>
        <taxon>Eurotiomycetes</taxon>
        <taxon>Chaetothyriomycetidae</taxon>
        <taxon>Chaetothyriales</taxon>
        <taxon>Cyphellophoraceae</taxon>
        <taxon>Cyphellophora</taxon>
    </lineage>
</organism>
<proteinExistence type="predicted"/>
<dbReference type="EMBL" id="LFJN01000002">
    <property type="protein sequence ID" value="KPI45359.1"/>
    <property type="molecule type" value="Genomic_DNA"/>
</dbReference>